<reference evidence="2" key="1">
    <citation type="submission" date="2020-04" db="EMBL/GenBank/DDBJ databases">
        <authorList>
            <person name="Alioto T."/>
            <person name="Alioto T."/>
            <person name="Gomez Garrido J."/>
        </authorList>
    </citation>
    <scope>NUCLEOTIDE SEQUENCE</scope>
    <source>
        <strain evidence="2">A484AB</strain>
    </source>
</reference>
<accession>A0A6S7J580</accession>
<organism evidence="2 3">
    <name type="scientific">Paramuricea clavata</name>
    <name type="common">Red gorgonian</name>
    <name type="synonym">Violescent sea-whip</name>
    <dbReference type="NCBI Taxonomy" id="317549"/>
    <lineage>
        <taxon>Eukaryota</taxon>
        <taxon>Metazoa</taxon>
        <taxon>Cnidaria</taxon>
        <taxon>Anthozoa</taxon>
        <taxon>Octocorallia</taxon>
        <taxon>Malacalcyonacea</taxon>
        <taxon>Plexauridae</taxon>
        <taxon>Paramuricea</taxon>
    </lineage>
</organism>
<feature type="region of interest" description="Disordered" evidence="1">
    <location>
        <begin position="160"/>
        <end position="188"/>
    </location>
</feature>
<proteinExistence type="predicted"/>
<keyword evidence="3" id="KW-1185">Reference proteome</keyword>
<sequence>MTRLCIAKRLFSKIYFCMIAEAVKIHFQSRTKLARNPIKPRKKLRMCMRSRRERLLEMMLKVATEEEQEEFGAALKVEYMSEDADASDGGWCHMKLNWRADDLTQFFRTLDIRANERRKDHVKERTKRTHSALSRKRAPNDAPAWAVKPVETAEIAGPVNTNRTRGRGIRTRGGGRGGGAGTGPRSTARRTITYAAQEVLNSIAK</sequence>
<dbReference type="AlphaFoldDB" id="A0A6S7J580"/>
<dbReference type="EMBL" id="CACRXK020013413">
    <property type="protein sequence ID" value="CAB4025101.1"/>
    <property type="molecule type" value="Genomic_DNA"/>
</dbReference>
<dbReference type="OrthoDB" id="6013083at2759"/>
<name>A0A6S7J580_PARCT</name>
<feature type="compositionally biased region" description="Basic residues" evidence="1">
    <location>
        <begin position="124"/>
        <end position="137"/>
    </location>
</feature>
<protein>
    <submittedName>
        <fullName evidence="2">Uncharacterized protein</fullName>
    </submittedName>
</protein>
<evidence type="ECO:0000256" key="1">
    <source>
        <dbReference type="SAM" id="MobiDB-lite"/>
    </source>
</evidence>
<feature type="region of interest" description="Disordered" evidence="1">
    <location>
        <begin position="119"/>
        <end position="141"/>
    </location>
</feature>
<feature type="compositionally biased region" description="Gly residues" evidence="1">
    <location>
        <begin position="171"/>
        <end position="182"/>
    </location>
</feature>
<evidence type="ECO:0000313" key="3">
    <source>
        <dbReference type="Proteomes" id="UP001152795"/>
    </source>
</evidence>
<comment type="caution">
    <text evidence="2">The sequence shown here is derived from an EMBL/GenBank/DDBJ whole genome shotgun (WGS) entry which is preliminary data.</text>
</comment>
<evidence type="ECO:0000313" key="2">
    <source>
        <dbReference type="EMBL" id="CAB4025101.1"/>
    </source>
</evidence>
<gene>
    <name evidence="2" type="ORF">PACLA_8A048436</name>
</gene>
<dbReference type="Proteomes" id="UP001152795">
    <property type="component" value="Unassembled WGS sequence"/>
</dbReference>